<name>A0A833DTN1_9CREN</name>
<evidence type="ECO:0000256" key="2">
    <source>
        <dbReference type="SAM" id="Phobius"/>
    </source>
</evidence>
<dbReference type="AlphaFoldDB" id="A0A833DTN1"/>
<evidence type="ECO:0000259" key="3">
    <source>
        <dbReference type="Pfam" id="PF13559"/>
    </source>
</evidence>
<feature type="coiled-coil region" evidence="1">
    <location>
        <begin position="96"/>
        <end position="123"/>
    </location>
</feature>
<gene>
    <name evidence="4" type="ORF">EYH02_03305</name>
</gene>
<evidence type="ECO:0000313" key="5">
    <source>
        <dbReference type="Proteomes" id="UP000605805"/>
    </source>
</evidence>
<reference evidence="4" key="1">
    <citation type="journal article" date="2020" name="ISME J.">
        <title>Gammaproteobacteria mediating utilization of methyl-, sulfur- and petroleum organic compounds in deep ocean hydrothermal plumes.</title>
        <authorList>
            <person name="Zhou Z."/>
            <person name="Liu Y."/>
            <person name="Pan J."/>
            <person name="Cron B.R."/>
            <person name="Toner B.M."/>
            <person name="Anantharaman K."/>
            <person name="Breier J.A."/>
            <person name="Dick G.J."/>
            <person name="Li M."/>
        </authorList>
    </citation>
    <scope>NUCLEOTIDE SEQUENCE</scope>
    <source>
        <strain evidence="4">SZUA-1435</strain>
    </source>
</reference>
<dbReference type="Proteomes" id="UP000605805">
    <property type="component" value="Unassembled WGS sequence"/>
</dbReference>
<accession>A0A833DTN1</accession>
<dbReference type="EMBL" id="DQTV01000061">
    <property type="protein sequence ID" value="HIP57080.1"/>
    <property type="molecule type" value="Genomic_DNA"/>
</dbReference>
<keyword evidence="2" id="KW-0472">Membrane</keyword>
<feature type="transmembrane region" description="Helical" evidence="2">
    <location>
        <begin position="511"/>
        <end position="540"/>
    </location>
</feature>
<feature type="domain" description="Protein-glutamine gamma-glutamyltransferase-like C-terminal" evidence="3">
    <location>
        <begin position="584"/>
        <end position="651"/>
    </location>
</feature>
<comment type="caution">
    <text evidence="4">The sequence shown here is derived from an EMBL/GenBank/DDBJ whole genome shotgun (WGS) entry which is preliminary data.</text>
</comment>
<evidence type="ECO:0000256" key="1">
    <source>
        <dbReference type="SAM" id="Coils"/>
    </source>
</evidence>
<evidence type="ECO:0000313" key="4">
    <source>
        <dbReference type="EMBL" id="HIP57080.1"/>
    </source>
</evidence>
<dbReference type="Pfam" id="PF13559">
    <property type="entry name" value="DUF4129"/>
    <property type="match status" value="1"/>
</dbReference>
<keyword evidence="1" id="KW-0175">Coiled coil</keyword>
<protein>
    <submittedName>
        <fullName evidence="4">DUF4129 domain-containing protein</fullName>
    </submittedName>
</protein>
<keyword evidence="2" id="KW-1133">Transmembrane helix</keyword>
<dbReference type="InterPro" id="IPR025403">
    <property type="entry name" value="TgpA-like_C"/>
</dbReference>
<sequence>MRLNVVLIVIALIALISVALWLSIARLALSETLRLGIKAVNPYTSEVEFDGVIPIALTINAVRSVVRGDVVSSVQALNTLSTIPMSSDLRYLRDRVVKYLKELVESIRRLKDLENTAIELLSRGRCDEAREYVHLIEMCLIEAYSARYRLIEERRLDDFVNKLSRYIWNASAKPHLLNEYLRARNELVRFLEDLRASTLQLLSDIELCRTSTNIVVSLAVYPSKAFGGDYVKVLGRVRYVNGTPIPNATLILRVVVEDRNLLETRLYTDESGSYRYTLRLPEASQVKGVSMRAEKAVVKGLIQVLCLADGYTGFNETEILIIYEKPRVRLSCPKSIELDRDLVVELTFSGNYTVRGSVIVNNKLFKSVELVPGSNSIVIPTTLLIPGINIVEVDIGGHDRFLRARYACRVHVEYKLPRLVLSVNEILLYPFNSLDVYSYAIDNHSRDLQLLLYLDNNLVARYNLSHGVVYISKPLPPTILIDRHTLRIEIVDTVRNVSTVSSYRIIVLNPITMAIMLVLTLLTVFMPGLNISVVGALILFSKATPHRVSKIRRAAMWVAQEVSTAFQSLVSGIRFRVARLVTYYRAVVRILAKIVGEPLESETLREYMHRVESKVRGRVANLFRELTLLVEKDLYSRTGASYDEELRARQVAEEIWREVGER</sequence>
<proteinExistence type="predicted"/>
<keyword evidence="2" id="KW-0812">Transmembrane</keyword>
<organism evidence="4 5">
    <name type="scientific">Ignisphaera aggregans</name>
    <dbReference type="NCBI Taxonomy" id="334771"/>
    <lineage>
        <taxon>Archaea</taxon>
        <taxon>Thermoproteota</taxon>
        <taxon>Thermoprotei</taxon>
        <taxon>Desulfurococcales</taxon>
        <taxon>Desulfurococcaceae</taxon>
        <taxon>Ignisphaera</taxon>
    </lineage>
</organism>